<proteinExistence type="predicted"/>
<name>A0A1U9T206_ECOLX</name>
<dbReference type="EMBL" id="LR134246">
    <property type="protein sequence ID" value="VED36259.1"/>
    <property type="molecule type" value="Genomic_DNA"/>
</dbReference>
<gene>
    <name evidence="1" type="ORF">NCTC9702_03537</name>
</gene>
<protein>
    <submittedName>
        <fullName evidence="1">Putative prophage protein</fullName>
    </submittedName>
</protein>
<evidence type="ECO:0000313" key="1">
    <source>
        <dbReference type="EMBL" id="VED36259.1"/>
    </source>
</evidence>
<dbReference type="Proteomes" id="UP000277930">
    <property type="component" value="Chromosome 1"/>
</dbReference>
<reference evidence="1 2" key="1">
    <citation type="submission" date="2018-12" db="EMBL/GenBank/DDBJ databases">
        <authorList>
            <consortium name="Pathogen Informatics"/>
        </authorList>
    </citation>
    <scope>NUCLEOTIDE SEQUENCE [LARGE SCALE GENOMIC DNA]</scope>
    <source>
        <strain evidence="1 2">NCTC9702</strain>
    </source>
</reference>
<accession>A0A1U9T206</accession>
<organism evidence="1 2">
    <name type="scientific">Escherichia coli</name>
    <dbReference type="NCBI Taxonomy" id="562"/>
    <lineage>
        <taxon>Bacteria</taxon>
        <taxon>Pseudomonadati</taxon>
        <taxon>Pseudomonadota</taxon>
        <taxon>Gammaproteobacteria</taxon>
        <taxon>Enterobacterales</taxon>
        <taxon>Enterobacteriaceae</taxon>
        <taxon>Escherichia</taxon>
    </lineage>
</organism>
<dbReference type="AlphaFoldDB" id="A0A1U9T206"/>
<dbReference type="NCBIfam" id="NF033153">
    <property type="entry name" value="phage_ICD_like"/>
    <property type="match status" value="1"/>
</dbReference>
<evidence type="ECO:0000313" key="2">
    <source>
        <dbReference type="Proteomes" id="UP000277930"/>
    </source>
</evidence>
<sequence length="430" mass="47296">MNTGYSPEQGRGFVRPEKQNLQNFAEIIPVISGLTGGSETNIANARALQMFDDKKGVNLTYTPDGNQNMSIISESGFYKLIKTKSAPLPERLCEQLTYCAKNESEQWDYINHVEKRHNCRITGKTKATRYGGPSTQATRYPQRMSIANNATFAAGGQCNQSGSVRCHTCNERFSLYSLRNCSRAKAHGANLSDSCSIFLRRLFRAGDNVLVNSLSVIVLSCIAMRRSSSHHGADGDYSGSLALRRWRYSTSRFNAAVTNCPVLSPGIFTASTLFITSCGTLAATVCDFAFTAFVAMWCTPHKKQMQYAGKKISVQHLTCLTPGFKLVFNTLLAQGAETTKPGSALTLTGLLTTNDSESIEVAMRNHTTHPQGRDSHDLNKYIWRFIALSTAQPRVITIEATSEQEARQQSPDGCVMVFAARIRQGVGHVQ</sequence>